<evidence type="ECO:0000313" key="23">
    <source>
        <dbReference type="Proteomes" id="UP000014500"/>
    </source>
</evidence>
<dbReference type="GO" id="GO:0047034">
    <property type="term" value="F:15-hydroxyicosatetraenoate dehydrogenase activity"/>
    <property type="evidence" value="ECO:0007669"/>
    <property type="project" value="UniProtKB-EC"/>
</dbReference>
<dbReference type="STRING" id="126957.T1IWN0"/>
<comment type="catalytic activity">
    <reaction evidence="15">
        <text>resolvin D2 + NAD(+) = 7-oxoresolvin D2 + NADH + H(+)</text>
        <dbReference type="Rhea" id="RHEA:53584"/>
        <dbReference type="ChEBI" id="CHEBI:15378"/>
        <dbReference type="ChEBI" id="CHEBI:57540"/>
        <dbReference type="ChEBI" id="CHEBI:57945"/>
        <dbReference type="ChEBI" id="CHEBI:133367"/>
        <dbReference type="ChEBI" id="CHEBI:137497"/>
    </reaction>
    <physiologicalReaction direction="left-to-right" evidence="15">
        <dbReference type="Rhea" id="RHEA:53585"/>
    </physiologicalReaction>
</comment>
<keyword evidence="23" id="KW-1185">Reference proteome</keyword>
<comment type="catalytic activity">
    <reaction evidence="9">
        <text>prostaglandin E1 + NAD(+) = 15-oxoprostaglandin E1 + NADH + H(+)</text>
        <dbReference type="Rhea" id="RHEA:16477"/>
        <dbReference type="ChEBI" id="CHEBI:15378"/>
        <dbReference type="ChEBI" id="CHEBI:57397"/>
        <dbReference type="ChEBI" id="CHEBI:57401"/>
        <dbReference type="ChEBI" id="CHEBI:57540"/>
        <dbReference type="ChEBI" id="CHEBI:57945"/>
    </reaction>
    <physiologicalReaction direction="left-to-right" evidence="9">
        <dbReference type="Rhea" id="RHEA:16478"/>
    </physiologicalReaction>
</comment>
<comment type="catalytic activity">
    <reaction evidence="19">
        <text>resolvin D2 + NAD(+) = 16-oxoresolvin D2 + NADH + H(+)</text>
        <dbReference type="Rhea" id="RHEA:53588"/>
        <dbReference type="ChEBI" id="CHEBI:15378"/>
        <dbReference type="ChEBI" id="CHEBI:57540"/>
        <dbReference type="ChEBI" id="CHEBI:57945"/>
        <dbReference type="ChEBI" id="CHEBI:133367"/>
        <dbReference type="ChEBI" id="CHEBI:137498"/>
    </reaction>
    <physiologicalReaction direction="left-to-right" evidence="19">
        <dbReference type="Rhea" id="RHEA:53589"/>
    </physiologicalReaction>
</comment>
<evidence type="ECO:0000256" key="4">
    <source>
        <dbReference type="ARBA" id="ARBA00039060"/>
    </source>
</evidence>
<name>T1IWN0_STRMM</name>
<comment type="similarity">
    <text evidence="1">Belongs to the short-chain dehydrogenases/reductases (SDR) family.</text>
</comment>
<dbReference type="OMA" id="LEAGMEC"/>
<dbReference type="GO" id="GO:0005737">
    <property type="term" value="C:cytoplasm"/>
    <property type="evidence" value="ECO:0007669"/>
    <property type="project" value="TreeGrafter"/>
</dbReference>
<comment type="catalytic activity">
    <reaction evidence="21">
        <text>resolvin E1 + NAD(+) = 18-oxo-resolvin E1 + NADH + H(+)</text>
        <dbReference type="Rhea" id="RHEA:49244"/>
        <dbReference type="ChEBI" id="CHEBI:15378"/>
        <dbReference type="ChEBI" id="CHEBI:57540"/>
        <dbReference type="ChEBI" id="CHEBI:57945"/>
        <dbReference type="ChEBI" id="CHEBI:91000"/>
        <dbReference type="ChEBI" id="CHEBI:91001"/>
    </reaction>
    <physiologicalReaction direction="left-to-right" evidence="21">
        <dbReference type="Rhea" id="RHEA:49245"/>
    </physiologicalReaction>
</comment>
<keyword evidence="2" id="KW-0560">Oxidoreductase</keyword>
<evidence type="ECO:0000256" key="2">
    <source>
        <dbReference type="ARBA" id="ARBA00023002"/>
    </source>
</evidence>
<dbReference type="Gene3D" id="3.40.50.720">
    <property type="entry name" value="NAD(P)-binding Rossmann-like Domain"/>
    <property type="match status" value="1"/>
</dbReference>
<dbReference type="AlphaFoldDB" id="T1IWN0"/>
<dbReference type="GO" id="GO:0016404">
    <property type="term" value="F:15-hydroxyprostaglandin dehydrogenase (NAD+) activity"/>
    <property type="evidence" value="ECO:0007669"/>
    <property type="project" value="UniProtKB-EC"/>
</dbReference>
<evidence type="ECO:0000256" key="8">
    <source>
        <dbReference type="ARBA" id="ARBA00045705"/>
    </source>
</evidence>
<comment type="catalytic activity">
    <reaction evidence="17">
        <text>prostaglandin A1 + NAD(+) = 15-oxo-prostaglandin A1 + NADH + H(+)</text>
        <dbReference type="Rhea" id="RHEA:41263"/>
        <dbReference type="ChEBI" id="CHEBI:15378"/>
        <dbReference type="ChEBI" id="CHEBI:57398"/>
        <dbReference type="ChEBI" id="CHEBI:57540"/>
        <dbReference type="ChEBI" id="CHEBI:57945"/>
        <dbReference type="ChEBI" id="CHEBI:85072"/>
    </reaction>
    <physiologicalReaction direction="left-to-right" evidence="17">
        <dbReference type="Rhea" id="RHEA:41264"/>
    </physiologicalReaction>
</comment>
<dbReference type="EC" id="1.1.1.141" evidence="3"/>
<dbReference type="EMBL" id="JH431624">
    <property type="status" value="NOT_ANNOTATED_CDS"/>
    <property type="molecule type" value="Genomic_DNA"/>
</dbReference>
<reference evidence="23" key="1">
    <citation type="submission" date="2011-05" db="EMBL/GenBank/DDBJ databases">
        <authorList>
            <person name="Richards S.R."/>
            <person name="Qu J."/>
            <person name="Jiang H."/>
            <person name="Jhangiani S.N."/>
            <person name="Agravi P."/>
            <person name="Goodspeed R."/>
            <person name="Gross S."/>
            <person name="Mandapat C."/>
            <person name="Jackson L."/>
            <person name="Mathew T."/>
            <person name="Pu L."/>
            <person name="Thornton R."/>
            <person name="Saada N."/>
            <person name="Wilczek-Boney K.B."/>
            <person name="Lee S."/>
            <person name="Kovar C."/>
            <person name="Wu Y."/>
            <person name="Scherer S.E."/>
            <person name="Worley K.C."/>
            <person name="Muzny D.M."/>
            <person name="Gibbs R."/>
        </authorList>
    </citation>
    <scope>NUCLEOTIDE SEQUENCE</scope>
    <source>
        <strain evidence="23">Brora</strain>
    </source>
</reference>
<evidence type="ECO:0000256" key="18">
    <source>
        <dbReference type="ARBA" id="ARBA00048739"/>
    </source>
</evidence>
<evidence type="ECO:0000256" key="14">
    <source>
        <dbReference type="ARBA" id="ARBA00048170"/>
    </source>
</evidence>
<evidence type="ECO:0000256" key="21">
    <source>
        <dbReference type="ARBA" id="ARBA00049188"/>
    </source>
</evidence>
<evidence type="ECO:0000256" key="9">
    <source>
        <dbReference type="ARBA" id="ARBA00047325"/>
    </source>
</evidence>
<evidence type="ECO:0000256" key="1">
    <source>
        <dbReference type="ARBA" id="ARBA00006484"/>
    </source>
</evidence>
<evidence type="ECO:0000256" key="20">
    <source>
        <dbReference type="ARBA" id="ARBA00049151"/>
    </source>
</evidence>
<dbReference type="Pfam" id="PF00106">
    <property type="entry name" value="adh_short"/>
    <property type="match status" value="1"/>
</dbReference>
<sequence length="137" mass="14974">MALINQVALVTGGARGIGKAICNALLEEKAKVCITDILEEEGNATLEYFADKYGKDQVIFHKLNVVDVDEFEYIVDKVKQRFGYLDIICNNAGIVNESKPKLTAEIGVMNGIQVAHKHLINREGVKGGTVINTASRL</sequence>
<comment type="catalytic activity">
    <reaction evidence="20">
        <text>(15S)-hydroxy-(5Z,8Z,11Z,13E)-eicosatetraenoate + NAD(+) = 15-oxo-(5Z,8Z,11Z,13E)-eicosatetraenoate + NADH + H(+)</text>
        <dbReference type="Rhea" id="RHEA:23260"/>
        <dbReference type="ChEBI" id="CHEBI:15378"/>
        <dbReference type="ChEBI" id="CHEBI:57409"/>
        <dbReference type="ChEBI" id="CHEBI:57410"/>
        <dbReference type="ChEBI" id="CHEBI:57540"/>
        <dbReference type="ChEBI" id="CHEBI:57945"/>
        <dbReference type="EC" id="1.1.1.232"/>
    </reaction>
    <physiologicalReaction direction="left-to-right" evidence="20">
        <dbReference type="Rhea" id="RHEA:23261"/>
    </physiologicalReaction>
</comment>
<dbReference type="PRINTS" id="PR00081">
    <property type="entry name" value="GDHRDH"/>
</dbReference>
<dbReference type="InterPro" id="IPR002347">
    <property type="entry name" value="SDR_fam"/>
</dbReference>
<evidence type="ECO:0000256" key="16">
    <source>
        <dbReference type="ARBA" id="ARBA00048535"/>
    </source>
</evidence>
<dbReference type="Proteomes" id="UP000014500">
    <property type="component" value="Unassembled WGS sequence"/>
</dbReference>
<comment type="function">
    <text evidence="8">Catalyzes the NAD-dependent dehydrogenation (oxidation) of a broad array of hydroxylated polyunsaturated fatty acids (mainly eicosanoids and docosanoids, including prostaglandins, lipoxins and resolvins), yielding their corresponding keto (oxo) metabolites. Decreases the levels of the pro-proliferative prostaglandins such as prostaglandin E2 (whose activity is increased in cancer because of an increase in the expression of cyclooxygenase 2) and generates oxo-fatty acid products that can profoundly influence cell function by abrogating pro-inflammatory cytokine expression. Converts resolvins E1, D1 and D2 to their oxo products, which represents a mode of resolvin inactivation. Resolvin E1 plays important roles during the resolution phase of acute inflammation, while resolvins D1 and D2 have a unique role in obesity-induced adipose inflammation.</text>
</comment>
<evidence type="ECO:0000256" key="5">
    <source>
        <dbReference type="ARBA" id="ARBA00040276"/>
    </source>
</evidence>
<reference evidence="22" key="2">
    <citation type="submission" date="2015-02" db="UniProtKB">
        <authorList>
            <consortium name="EnsemblMetazoa"/>
        </authorList>
    </citation>
    <scope>IDENTIFICATION</scope>
</reference>
<evidence type="ECO:0000256" key="11">
    <source>
        <dbReference type="ARBA" id="ARBA00048008"/>
    </source>
</evidence>
<evidence type="ECO:0000256" key="7">
    <source>
        <dbReference type="ARBA" id="ARBA00042026"/>
    </source>
</evidence>
<evidence type="ECO:0000256" key="19">
    <source>
        <dbReference type="ARBA" id="ARBA00048921"/>
    </source>
</evidence>
<protein>
    <recommendedName>
        <fullName evidence="5">15-hydroxyprostaglandin dehydrogenase [NAD(+)]</fullName>
        <ecNumber evidence="3">1.1.1.141</ecNumber>
        <ecNumber evidence="4">1.1.1.232</ecNumber>
    </recommendedName>
    <alternativeName>
        <fullName evidence="7">Eicosanoid/docosanoid dehydrogenase [NAD(+)]</fullName>
    </alternativeName>
    <alternativeName>
        <fullName evidence="6">Prostaglandin dehydrogenase 1</fullName>
    </alternativeName>
</protein>
<evidence type="ECO:0000313" key="22">
    <source>
        <dbReference type="EnsemblMetazoa" id="SMAR005603-PA"/>
    </source>
</evidence>
<dbReference type="EC" id="1.1.1.232" evidence="4"/>
<proteinExistence type="inferred from homology"/>
<evidence type="ECO:0000256" key="13">
    <source>
        <dbReference type="ARBA" id="ARBA00048144"/>
    </source>
</evidence>
<comment type="catalytic activity">
    <reaction evidence="10">
        <text>resolvin D1 + NAD(+) = 8-oxoresolvin D1 + NADH + H(+)</text>
        <dbReference type="Rhea" id="RHEA:50124"/>
        <dbReference type="ChEBI" id="CHEBI:15378"/>
        <dbReference type="ChEBI" id="CHEBI:57540"/>
        <dbReference type="ChEBI" id="CHEBI:57945"/>
        <dbReference type="ChEBI" id="CHEBI:132079"/>
        <dbReference type="ChEBI" id="CHEBI:132080"/>
    </reaction>
    <physiologicalReaction direction="left-to-right" evidence="10">
        <dbReference type="Rhea" id="RHEA:50125"/>
    </physiologicalReaction>
</comment>
<comment type="catalytic activity">
    <reaction evidence="14">
        <text>resolvin D1 + NAD(+) = 17-oxoresolvin D1 + NADH + H(+)</text>
        <dbReference type="Rhea" id="RHEA:50128"/>
        <dbReference type="ChEBI" id="CHEBI:15378"/>
        <dbReference type="ChEBI" id="CHEBI:57540"/>
        <dbReference type="ChEBI" id="CHEBI:57945"/>
        <dbReference type="ChEBI" id="CHEBI:132079"/>
        <dbReference type="ChEBI" id="CHEBI:132081"/>
    </reaction>
    <physiologicalReaction direction="left-to-right" evidence="14">
        <dbReference type="Rhea" id="RHEA:50129"/>
    </physiologicalReaction>
</comment>
<organism evidence="22 23">
    <name type="scientific">Strigamia maritima</name>
    <name type="common">European centipede</name>
    <name type="synonym">Geophilus maritimus</name>
    <dbReference type="NCBI Taxonomy" id="126957"/>
    <lineage>
        <taxon>Eukaryota</taxon>
        <taxon>Metazoa</taxon>
        <taxon>Ecdysozoa</taxon>
        <taxon>Arthropoda</taxon>
        <taxon>Myriapoda</taxon>
        <taxon>Chilopoda</taxon>
        <taxon>Pleurostigmophora</taxon>
        <taxon>Geophilomorpha</taxon>
        <taxon>Linotaeniidae</taxon>
        <taxon>Strigamia</taxon>
    </lineage>
</organism>
<evidence type="ECO:0000256" key="12">
    <source>
        <dbReference type="ARBA" id="ARBA00048140"/>
    </source>
</evidence>
<dbReference type="PhylomeDB" id="T1IWN0"/>
<dbReference type="HOGENOM" id="CLU_010194_2_19_1"/>
<comment type="catalytic activity">
    <reaction evidence="11">
        <text>14-hydroxy-(4Z,7Z,10Z,12E,16Z,19Z)-docosahexaenoate + NAD(+) = 14-oxo-(4Z,7Z,10Z,12E,16Z,19Z)-docosahexaenoate + NADH + H(+)</text>
        <dbReference type="Rhea" id="RHEA:48952"/>
        <dbReference type="ChEBI" id="CHEBI:15378"/>
        <dbReference type="ChEBI" id="CHEBI:57540"/>
        <dbReference type="ChEBI" id="CHEBI:57945"/>
        <dbReference type="ChEBI" id="CHEBI:90866"/>
        <dbReference type="ChEBI" id="CHEBI:90867"/>
    </reaction>
    <physiologicalReaction direction="left-to-right" evidence="11">
        <dbReference type="Rhea" id="RHEA:48953"/>
    </physiologicalReaction>
</comment>
<dbReference type="SUPFAM" id="SSF51735">
    <property type="entry name" value="NAD(P)-binding Rossmann-fold domains"/>
    <property type="match status" value="1"/>
</dbReference>
<comment type="catalytic activity">
    <reaction evidence="16">
        <text>lipoxin A4 + NAD(+) = 15-oxo-(5S,6R)-dihydroxy-(7E,9E,11Z,13E)-eicosatetraenoate + NADH + H(+)</text>
        <dbReference type="Rhea" id="RHEA:41572"/>
        <dbReference type="ChEBI" id="CHEBI:15378"/>
        <dbReference type="ChEBI" id="CHEBI:57540"/>
        <dbReference type="ChEBI" id="CHEBI:57945"/>
        <dbReference type="ChEBI" id="CHEBI:67026"/>
        <dbReference type="ChEBI" id="CHEBI:78311"/>
    </reaction>
    <physiologicalReaction direction="left-to-right" evidence="16">
        <dbReference type="Rhea" id="RHEA:41573"/>
    </physiologicalReaction>
</comment>
<evidence type="ECO:0000256" key="15">
    <source>
        <dbReference type="ARBA" id="ARBA00048393"/>
    </source>
</evidence>
<comment type="catalytic activity">
    <reaction evidence="13">
        <text>(11R)-hydroxy-(5Z,8Z,12E,14Z)-eicosatetraenoate + NAD(+) = 11-oxo-(5Z,8Z,12E,14Z)-eicosatetraenoate + NADH + H(+)</text>
        <dbReference type="Rhea" id="RHEA:48640"/>
        <dbReference type="ChEBI" id="CHEBI:15378"/>
        <dbReference type="ChEBI" id="CHEBI:57540"/>
        <dbReference type="ChEBI" id="CHEBI:57945"/>
        <dbReference type="ChEBI" id="CHEBI:78836"/>
        <dbReference type="ChEBI" id="CHEBI:90697"/>
    </reaction>
    <physiologicalReaction direction="left-to-right" evidence="13">
        <dbReference type="Rhea" id="RHEA:48641"/>
    </physiologicalReaction>
</comment>
<accession>T1IWN0</accession>
<dbReference type="eggNOG" id="KOG4169">
    <property type="taxonomic scope" value="Eukaryota"/>
</dbReference>
<dbReference type="EnsemblMetazoa" id="SMAR005603-RA">
    <property type="protein sequence ID" value="SMAR005603-PA"/>
    <property type="gene ID" value="SMAR005603"/>
</dbReference>
<evidence type="ECO:0000256" key="17">
    <source>
        <dbReference type="ARBA" id="ARBA00048611"/>
    </source>
</evidence>
<evidence type="ECO:0000256" key="10">
    <source>
        <dbReference type="ARBA" id="ARBA00047672"/>
    </source>
</evidence>
<dbReference type="InterPro" id="IPR036291">
    <property type="entry name" value="NAD(P)-bd_dom_sf"/>
</dbReference>
<evidence type="ECO:0000256" key="3">
    <source>
        <dbReference type="ARBA" id="ARBA00038968"/>
    </source>
</evidence>
<comment type="catalytic activity">
    <reaction evidence="18">
        <text>prostaglandin E2 + NAD(+) = 15-oxoprostaglandin E2 + NADH + H(+)</text>
        <dbReference type="Rhea" id="RHEA:11876"/>
        <dbReference type="ChEBI" id="CHEBI:15378"/>
        <dbReference type="ChEBI" id="CHEBI:57400"/>
        <dbReference type="ChEBI" id="CHEBI:57540"/>
        <dbReference type="ChEBI" id="CHEBI:57945"/>
        <dbReference type="ChEBI" id="CHEBI:606564"/>
        <dbReference type="EC" id="1.1.1.141"/>
    </reaction>
    <physiologicalReaction direction="left-to-right" evidence="18">
        <dbReference type="Rhea" id="RHEA:11877"/>
    </physiologicalReaction>
</comment>
<comment type="catalytic activity">
    <reaction evidence="12">
        <text>15-oxo-(5S,6R)-dihydroxy-(7E,9E,11Z)-eicosatrienoate + NADH + H(+) = (5S,6R,15S)-trihydroxy-(7E,9E,11Z)-eicosatrienoate + NAD(+)</text>
        <dbReference type="Rhea" id="RHEA:41596"/>
        <dbReference type="ChEBI" id="CHEBI:15378"/>
        <dbReference type="ChEBI" id="CHEBI:57540"/>
        <dbReference type="ChEBI" id="CHEBI:57945"/>
        <dbReference type="ChEBI" id="CHEBI:78325"/>
        <dbReference type="ChEBI" id="CHEBI:78329"/>
    </reaction>
    <physiologicalReaction direction="left-to-right" evidence="12">
        <dbReference type="Rhea" id="RHEA:41597"/>
    </physiologicalReaction>
</comment>
<dbReference type="PANTHER" id="PTHR44229">
    <property type="entry name" value="15-HYDROXYPROSTAGLANDIN DEHYDROGENASE [NAD(+)]"/>
    <property type="match status" value="1"/>
</dbReference>
<dbReference type="PANTHER" id="PTHR44229:SF4">
    <property type="entry name" value="15-HYDROXYPROSTAGLANDIN DEHYDROGENASE [NAD(+)]"/>
    <property type="match status" value="1"/>
</dbReference>
<evidence type="ECO:0000256" key="6">
    <source>
        <dbReference type="ARBA" id="ARBA00041812"/>
    </source>
</evidence>